<dbReference type="PANTHER" id="PTHR35330">
    <property type="entry name" value="SIROHEME BIOSYNTHESIS PROTEIN MET8"/>
    <property type="match status" value="1"/>
</dbReference>
<keyword evidence="4" id="KW-0520">NAD</keyword>
<evidence type="ECO:0000256" key="2">
    <source>
        <dbReference type="ARBA" id="ARBA00012400"/>
    </source>
</evidence>
<dbReference type="InterPro" id="IPR042518">
    <property type="entry name" value="SirC_C"/>
</dbReference>
<dbReference type="InterPro" id="IPR036291">
    <property type="entry name" value="NAD(P)-bd_dom_sf"/>
</dbReference>
<dbReference type="Gene3D" id="1.10.8.610">
    <property type="entry name" value="SirC, precorrin-2 dehydrogenase, C-terminal helical domain-like"/>
    <property type="match status" value="1"/>
</dbReference>
<keyword evidence="9" id="KW-1185">Reference proteome</keyword>
<dbReference type="SUPFAM" id="SSF75615">
    <property type="entry name" value="Siroheme synthase middle domains-like"/>
    <property type="match status" value="1"/>
</dbReference>
<gene>
    <name evidence="8" type="ORF">ACFODW_03160</name>
</gene>
<dbReference type="EC" id="1.3.1.76" evidence="2"/>
<dbReference type="PANTHER" id="PTHR35330:SF1">
    <property type="entry name" value="SIROHEME BIOSYNTHESIS PROTEIN MET8"/>
    <property type="match status" value="1"/>
</dbReference>
<sequence>MAVTPLMIDLTEQHAVIVGGGRVAERRAATLLAGGAFVTVISPHLSNGLQREWEKGQILWKQKLFEATDIYDAFIVIVATDNPKVNESVINAASPNMLVNAAGEAEQGNVVFPSFFRRGKLSISVSTNGASPQLSAKIKKDLQGIYSENYEGYLDFLAESRKLIKRSRLDPHYQQLLLKELLSESFFDENKQLSAMVWFRKLAKEGEAG</sequence>
<dbReference type="Pfam" id="PF14824">
    <property type="entry name" value="Sirohm_synth_M"/>
    <property type="match status" value="1"/>
</dbReference>
<dbReference type="SUPFAM" id="SSF51735">
    <property type="entry name" value="NAD(P)-binding Rossmann-fold domains"/>
    <property type="match status" value="1"/>
</dbReference>
<comment type="caution">
    <text evidence="8">The sequence shown here is derived from an EMBL/GenBank/DDBJ whole genome shotgun (WGS) entry which is preliminary data.</text>
</comment>
<evidence type="ECO:0000313" key="9">
    <source>
        <dbReference type="Proteomes" id="UP001595387"/>
    </source>
</evidence>
<evidence type="ECO:0000256" key="5">
    <source>
        <dbReference type="ARBA" id="ARBA00023244"/>
    </source>
</evidence>
<evidence type="ECO:0000259" key="7">
    <source>
        <dbReference type="Pfam" id="PF14824"/>
    </source>
</evidence>
<protein>
    <recommendedName>
        <fullName evidence="2">precorrin-2 dehydrogenase</fullName>
        <ecNumber evidence="2">1.3.1.76</ecNumber>
    </recommendedName>
</protein>
<dbReference type="EMBL" id="JBHRRZ010000005">
    <property type="protein sequence ID" value="MFC2947364.1"/>
    <property type="molecule type" value="Genomic_DNA"/>
</dbReference>
<accession>A0ABV7A316</accession>
<proteinExistence type="predicted"/>
<dbReference type="RefSeq" id="WP_390302865.1">
    <property type="nucleotide sequence ID" value="NZ_JBHRRZ010000005.1"/>
</dbReference>
<comment type="pathway">
    <text evidence="1">Porphyrin-containing compound metabolism; siroheme biosynthesis; sirohydrochlorin from precorrin-2: step 1/1.</text>
</comment>
<dbReference type="Gene3D" id="3.40.50.720">
    <property type="entry name" value="NAD(P)-binding Rossmann-like Domain"/>
    <property type="match status" value="1"/>
</dbReference>
<dbReference type="Proteomes" id="UP001595387">
    <property type="component" value="Unassembled WGS sequence"/>
</dbReference>
<dbReference type="InterPro" id="IPR006367">
    <property type="entry name" value="Sirohaem_synthase_N"/>
</dbReference>
<reference evidence="9" key="1">
    <citation type="journal article" date="2019" name="Int. J. Syst. Evol. Microbiol.">
        <title>The Global Catalogue of Microorganisms (GCM) 10K type strain sequencing project: providing services to taxonomists for standard genome sequencing and annotation.</title>
        <authorList>
            <consortium name="The Broad Institute Genomics Platform"/>
            <consortium name="The Broad Institute Genome Sequencing Center for Infectious Disease"/>
            <person name="Wu L."/>
            <person name="Ma J."/>
        </authorList>
    </citation>
    <scope>NUCLEOTIDE SEQUENCE [LARGE SCALE GENOMIC DNA]</scope>
    <source>
        <strain evidence="9">KCTC 13193</strain>
    </source>
</reference>
<dbReference type="NCBIfam" id="TIGR01470">
    <property type="entry name" value="cysG_Nterm"/>
    <property type="match status" value="1"/>
</dbReference>
<dbReference type="Pfam" id="PF13241">
    <property type="entry name" value="NAD_binding_7"/>
    <property type="match status" value="1"/>
</dbReference>
<keyword evidence="3" id="KW-0560">Oxidoreductase</keyword>
<evidence type="ECO:0000313" key="8">
    <source>
        <dbReference type="EMBL" id="MFC2947364.1"/>
    </source>
</evidence>
<feature type="domain" description="Siroheme synthase central" evidence="7">
    <location>
        <begin position="118"/>
        <end position="143"/>
    </location>
</feature>
<evidence type="ECO:0000256" key="1">
    <source>
        <dbReference type="ARBA" id="ARBA00005010"/>
    </source>
</evidence>
<dbReference type="NCBIfam" id="NF005222">
    <property type="entry name" value="PRK06718.1"/>
    <property type="match status" value="1"/>
</dbReference>
<dbReference type="InterPro" id="IPR028281">
    <property type="entry name" value="Sirohaem_synthase_central"/>
</dbReference>
<comment type="catalytic activity">
    <reaction evidence="6">
        <text>precorrin-2 + NAD(+) = sirohydrochlorin + NADH + 2 H(+)</text>
        <dbReference type="Rhea" id="RHEA:15613"/>
        <dbReference type="ChEBI" id="CHEBI:15378"/>
        <dbReference type="ChEBI" id="CHEBI:57540"/>
        <dbReference type="ChEBI" id="CHEBI:57945"/>
        <dbReference type="ChEBI" id="CHEBI:58351"/>
        <dbReference type="ChEBI" id="CHEBI:58827"/>
        <dbReference type="EC" id="1.3.1.76"/>
    </reaction>
</comment>
<dbReference type="InterPro" id="IPR028161">
    <property type="entry name" value="Met8-like"/>
</dbReference>
<name>A0ABV7A316_9BACI</name>
<keyword evidence="5" id="KW-0627">Porphyrin biosynthesis</keyword>
<evidence type="ECO:0000256" key="4">
    <source>
        <dbReference type="ARBA" id="ARBA00023027"/>
    </source>
</evidence>
<evidence type="ECO:0000256" key="6">
    <source>
        <dbReference type="ARBA" id="ARBA00047561"/>
    </source>
</evidence>
<evidence type="ECO:0000256" key="3">
    <source>
        <dbReference type="ARBA" id="ARBA00023002"/>
    </source>
</evidence>
<dbReference type="Pfam" id="PF22440">
    <property type="entry name" value="SirC_C"/>
    <property type="match status" value="1"/>
</dbReference>
<organism evidence="8 9">
    <name type="scientific">Virgibacillus sediminis</name>
    <dbReference type="NCBI Taxonomy" id="202260"/>
    <lineage>
        <taxon>Bacteria</taxon>
        <taxon>Bacillati</taxon>
        <taxon>Bacillota</taxon>
        <taxon>Bacilli</taxon>
        <taxon>Bacillales</taxon>
        <taxon>Bacillaceae</taxon>
        <taxon>Virgibacillus</taxon>
    </lineage>
</organism>